<protein>
    <submittedName>
        <fullName evidence="1">Sulfotransferase family 2 domain-containing protein</fullName>
    </submittedName>
</protein>
<reference evidence="1" key="1">
    <citation type="submission" date="2023-07" db="EMBL/GenBank/DDBJ databases">
        <title>Genome content predicts the carbon catabolic preferences of heterotrophic bacteria.</title>
        <authorList>
            <person name="Gralka M."/>
        </authorList>
    </citation>
    <scope>NUCLEOTIDE SEQUENCE</scope>
    <source>
        <strain evidence="1">4G09</strain>
    </source>
</reference>
<proteinExistence type="predicted"/>
<dbReference type="SUPFAM" id="SSF52540">
    <property type="entry name" value="P-loop containing nucleoside triphosphate hydrolases"/>
    <property type="match status" value="1"/>
</dbReference>
<evidence type="ECO:0000313" key="1">
    <source>
        <dbReference type="EMBL" id="MDP2564800.1"/>
    </source>
</evidence>
<accession>A0ABT9FDT7</accession>
<gene>
    <name evidence="1" type="ORF">Q8W34_09150</name>
</gene>
<name>A0ABT9FDT7_9GAMM</name>
<keyword evidence="2" id="KW-1185">Reference proteome</keyword>
<evidence type="ECO:0000313" key="2">
    <source>
        <dbReference type="Proteomes" id="UP001177212"/>
    </source>
</evidence>
<comment type="caution">
    <text evidence="1">The sequence shown here is derived from an EMBL/GenBank/DDBJ whole genome shotgun (WGS) entry which is preliminary data.</text>
</comment>
<organism evidence="1 2">
    <name type="scientific">Pseudoalteromonas marina</name>
    <dbReference type="NCBI Taxonomy" id="267375"/>
    <lineage>
        <taxon>Bacteria</taxon>
        <taxon>Pseudomonadati</taxon>
        <taxon>Pseudomonadota</taxon>
        <taxon>Gammaproteobacteria</taxon>
        <taxon>Alteromonadales</taxon>
        <taxon>Pseudoalteromonadaceae</taxon>
        <taxon>Pseudoalteromonas</taxon>
    </lineage>
</organism>
<sequence>MSLVLFKSLISKNKYVESLFRSLHSHVPIHLKLKLSRKFVTAYSDLENDNKVIFVHVPKAAGNGITQSLFSLPSTGHYFLQKYKEDDYDKFCNYKKFTVVRNPWDRFVSAFHYLHSDKGGMGVWDNDFKDNFLKGIPDFKSFINHMIHDEKFKRDVLAWTHFIPQSYFLTLPSDNSLQNFDCICRFENLNADFESLKKILGKPEAQLAVINKSKHQHYKDYYTEQYMIDFISEIYKDDILLLGYEF</sequence>
<dbReference type="Proteomes" id="UP001177212">
    <property type="component" value="Unassembled WGS sequence"/>
</dbReference>
<dbReference type="InterPro" id="IPR005331">
    <property type="entry name" value="Sulfotransferase"/>
</dbReference>
<dbReference type="InterPro" id="IPR027417">
    <property type="entry name" value="P-loop_NTPase"/>
</dbReference>
<dbReference type="Pfam" id="PF03567">
    <property type="entry name" value="Sulfotransfer_2"/>
    <property type="match status" value="1"/>
</dbReference>
<dbReference type="RefSeq" id="WP_305471952.1">
    <property type="nucleotide sequence ID" value="NZ_JAUYVT010000006.1"/>
</dbReference>
<dbReference type="Gene3D" id="3.40.50.300">
    <property type="entry name" value="P-loop containing nucleotide triphosphate hydrolases"/>
    <property type="match status" value="1"/>
</dbReference>
<dbReference type="EMBL" id="JAUYVT010000006">
    <property type="protein sequence ID" value="MDP2564800.1"/>
    <property type="molecule type" value="Genomic_DNA"/>
</dbReference>